<organism evidence="1 2">
    <name type="scientific">Pseudoalteromonas caenipelagi</name>
    <dbReference type="NCBI Taxonomy" id="2726988"/>
    <lineage>
        <taxon>Bacteria</taxon>
        <taxon>Pseudomonadati</taxon>
        <taxon>Pseudomonadota</taxon>
        <taxon>Gammaproteobacteria</taxon>
        <taxon>Alteromonadales</taxon>
        <taxon>Pseudoalteromonadaceae</taxon>
        <taxon>Pseudoalteromonas</taxon>
    </lineage>
</organism>
<keyword evidence="2" id="KW-1185">Reference proteome</keyword>
<reference evidence="1 2" key="1">
    <citation type="submission" date="2020-04" db="EMBL/GenBank/DDBJ databases">
        <title>Pseudoalteromonas caenipelagi sp. nov., isolated from a tidal flat.</title>
        <authorList>
            <person name="Park S."/>
            <person name="Yoon J.-H."/>
        </authorList>
    </citation>
    <scope>NUCLEOTIDE SEQUENCE [LARGE SCALE GENOMIC DNA]</scope>
    <source>
        <strain evidence="1 2">JBTF-M23</strain>
    </source>
</reference>
<gene>
    <name evidence="1" type="ORF">HG263_14335</name>
</gene>
<proteinExistence type="predicted"/>
<name>A0A849VJ08_9GAMM</name>
<accession>A0A849VJ08</accession>
<dbReference type="EMBL" id="JABBPG010000006">
    <property type="protein sequence ID" value="NOU51711.1"/>
    <property type="molecule type" value="Genomic_DNA"/>
</dbReference>
<dbReference type="AlphaFoldDB" id="A0A849VJ08"/>
<sequence>MDITQANGYSNTGAVLKNSPRPLSVSSQFKASDTNASVSSLALKLSKAQSAIEQVDQTALSWPQSKAATHTQLSRKEVDLAKWEFEHLSKAQLETIALDPSNTFSDLEKVAAFERWHVRDQAELSVLKKESLTSGGSANNIMHSFEAALTSHIESFSALSKAMVSQEYGPQTTLQFESALKEQGLAHSATPKHATHYYAVMVDDIFGDNEPEVQSGVNGMSHSNVLKSPYEFLTREDRTLLSEMYQYAEQNNVDFKYIKRLASDLGDYRKHNDGKLLGNANEGTFDSAGHKVTFSFTDKDQATIDELLAGEGLFATKIDKGFISFITEPGQGALSHVGSYQFLQHMAEVTAGLEPSTSADEFSIFKGFASADERYVRTLSEEVYPMPEPDVVCKNGHCEVTEKGRENDVTLASESGNYVSPDLASELSEPLYQKRLNTQTQEDIWYKWLEQR</sequence>
<comment type="caution">
    <text evidence="1">The sequence shown here is derived from an EMBL/GenBank/DDBJ whole genome shotgun (WGS) entry which is preliminary data.</text>
</comment>
<evidence type="ECO:0000313" key="2">
    <source>
        <dbReference type="Proteomes" id="UP000586305"/>
    </source>
</evidence>
<evidence type="ECO:0000313" key="1">
    <source>
        <dbReference type="EMBL" id="NOU51711.1"/>
    </source>
</evidence>
<dbReference type="RefSeq" id="WP_171626773.1">
    <property type="nucleotide sequence ID" value="NZ_JABBPG010000006.1"/>
</dbReference>
<protein>
    <submittedName>
        <fullName evidence="1">Uncharacterized protein</fullName>
    </submittedName>
</protein>
<dbReference type="Proteomes" id="UP000586305">
    <property type="component" value="Unassembled WGS sequence"/>
</dbReference>